<evidence type="ECO:0000256" key="1">
    <source>
        <dbReference type="ARBA" id="ARBA00007381"/>
    </source>
</evidence>
<dbReference type="PROSITE" id="PS01036">
    <property type="entry name" value="HSP70_3"/>
    <property type="match status" value="1"/>
</dbReference>
<evidence type="ECO:0000256" key="3">
    <source>
        <dbReference type="ARBA" id="ARBA00022840"/>
    </source>
</evidence>
<evidence type="ECO:0000256" key="2">
    <source>
        <dbReference type="ARBA" id="ARBA00022741"/>
    </source>
</evidence>
<dbReference type="GO" id="GO:0140662">
    <property type="term" value="F:ATP-dependent protein folding chaperone"/>
    <property type="evidence" value="ECO:0007669"/>
    <property type="project" value="InterPro"/>
</dbReference>
<proteinExistence type="inferred from homology"/>
<gene>
    <name evidence="4" type="primary">Cnig_chr_II.g5127</name>
    <name evidence="4" type="ORF">B9Z55_005127</name>
</gene>
<dbReference type="FunFam" id="3.90.640.10:FF:000002">
    <property type="entry name" value="Heat shock 70 kDa"/>
    <property type="match status" value="1"/>
</dbReference>
<dbReference type="GO" id="GO:0005524">
    <property type="term" value="F:ATP binding"/>
    <property type="evidence" value="ECO:0007669"/>
    <property type="project" value="UniProtKB-KW"/>
</dbReference>
<dbReference type="AlphaFoldDB" id="A0A2G5V094"/>
<dbReference type="Proteomes" id="UP000230233">
    <property type="component" value="Chromosome II"/>
</dbReference>
<evidence type="ECO:0000313" key="4">
    <source>
        <dbReference type="EMBL" id="PIC44926.1"/>
    </source>
</evidence>
<dbReference type="Gene3D" id="3.90.640.10">
    <property type="entry name" value="Actin, Chain A, domain 4"/>
    <property type="match status" value="1"/>
</dbReference>
<keyword evidence="2" id="KW-0547">Nucleotide-binding</keyword>
<dbReference type="FunFam" id="3.30.30.30:FF:000001">
    <property type="entry name" value="heat shock 70 kDa protein-like"/>
    <property type="match status" value="1"/>
</dbReference>
<sequence>MIRHNAIGIDFGTSYSCVGVYLNGKVEIIPNDHGNRTTPSFVAFGDSQRLIGEDAKNQVTRNPSNTIFGTKRLLCRSFADPTVQADMKHWPFKVCAMGSRSVVQVEYKGLFKILTPEEICSMILQKMKESAETFLGTTVNYAVISVPITFNSSQRQAIRDAAALAGLSVLYLINGTSAAAITYGLDRVFPEDHNVLIFNLGGGHCQVSVVTIEDNIFEIKAVAGDMCLGGEDFDNRLVSHFVEEFERKHNKDLTTNPRALLRLRNACEQAKRALSTSTQAPIEIDCLFEGIDFYTNITRARFEELCDDLFRSIIYPVEGCLRDSKMDKSQIHEIVLVGGSSRIPKIQKLLSDLFSGKELNKSVDPNEAAAYGSAVWAAILSGGFRR</sequence>
<dbReference type="EMBL" id="PDUG01000002">
    <property type="protein sequence ID" value="PIC44926.1"/>
    <property type="molecule type" value="Genomic_DNA"/>
</dbReference>
<dbReference type="Gene3D" id="3.30.420.40">
    <property type="match status" value="2"/>
</dbReference>
<dbReference type="Gene3D" id="3.30.30.30">
    <property type="match status" value="1"/>
</dbReference>
<dbReference type="SUPFAM" id="SSF53067">
    <property type="entry name" value="Actin-like ATPase domain"/>
    <property type="match status" value="2"/>
</dbReference>
<keyword evidence="3" id="KW-0067">ATP-binding</keyword>
<dbReference type="PRINTS" id="PR00301">
    <property type="entry name" value="HEATSHOCK70"/>
</dbReference>
<dbReference type="GO" id="GO:0006950">
    <property type="term" value="P:response to stress"/>
    <property type="evidence" value="ECO:0007669"/>
    <property type="project" value="UniProtKB-ARBA"/>
</dbReference>
<comment type="similarity">
    <text evidence="1">Belongs to the heat shock protein 70 family.</text>
</comment>
<organism evidence="4 5">
    <name type="scientific">Caenorhabditis nigoni</name>
    <dbReference type="NCBI Taxonomy" id="1611254"/>
    <lineage>
        <taxon>Eukaryota</taxon>
        <taxon>Metazoa</taxon>
        <taxon>Ecdysozoa</taxon>
        <taxon>Nematoda</taxon>
        <taxon>Chromadorea</taxon>
        <taxon>Rhabditida</taxon>
        <taxon>Rhabditina</taxon>
        <taxon>Rhabditomorpha</taxon>
        <taxon>Rhabditoidea</taxon>
        <taxon>Rhabditidae</taxon>
        <taxon>Peloderinae</taxon>
        <taxon>Caenorhabditis</taxon>
    </lineage>
</organism>
<evidence type="ECO:0000313" key="5">
    <source>
        <dbReference type="Proteomes" id="UP000230233"/>
    </source>
</evidence>
<accession>A0A2G5V094</accession>
<dbReference type="InterPro" id="IPR018181">
    <property type="entry name" value="Heat_shock_70_CS"/>
</dbReference>
<name>A0A2G5V094_9PELO</name>
<dbReference type="InterPro" id="IPR043129">
    <property type="entry name" value="ATPase_NBD"/>
</dbReference>
<dbReference type="STRING" id="1611254.A0A2G5V094"/>
<keyword evidence="5" id="KW-1185">Reference proteome</keyword>
<comment type="caution">
    <text evidence="4">The sequence shown here is derived from an EMBL/GenBank/DDBJ whole genome shotgun (WGS) entry which is preliminary data.</text>
</comment>
<dbReference type="InterPro" id="IPR013126">
    <property type="entry name" value="Hsp_70_fam"/>
</dbReference>
<dbReference type="Pfam" id="PF00012">
    <property type="entry name" value="HSP70"/>
    <property type="match status" value="1"/>
</dbReference>
<protein>
    <submittedName>
        <fullName evidence="4">Uncharacterized protein</fullName>
    </submittedName>
</protein>
<dbReference type="OrthoDB" id="2401965at2759"/>
<reference evidence="5" key="1">
    <citation type="submission" date="2017-10" db="EMBL/GenBank/DDBJ databases">
        <title>Rapid genome shrinkage in a self-fertile nematode reveals novel sperm competition proteins.</title>
        <authorList>
            <person name="Yin D."/>
            <person name="Schwarz E.M."/>
            <person name="Thomas C.G."/>
            <person name="Felde R.L."/>
            <person name="Korf I.F."/>
            <person name="Cutter A.D."/>
            <person name="Schartner C.M."/>
            <person name="Ralston E.J."/>
            <person name="Meyer B.J."/>
            <person name="Haag E.S."/>
        </authorList>
    </citation>
    <scope>NUCLEOTIDE SEQUENCE [LARGE SCALE GENOMIC DNA]</scope>
    <source>
        <strain evidence="5">JU1422</strain>
    </source>
</reference>
<dbReference type="PANTHER" id="PTHR19375">
    <property type="entry name" value="HEAT SHOCK PROTEIN 70KDA"/>
    <property type="match status" value="1"/>
</dbReference>